<feature type="compositionally biased region" description="Polar residues" evidence="1">
    <location>
        <begin position="373"/>
        <end position="382"/>
    </location>
</feature>
<protein>
    <submittedName>
        <fullName evidence="2">Uncharacterized protein</fullName>
    </submittedName>
</protein>
<dbReference type="AlphaFoldDB" id="A0A5B0QQA6"/>
<evidence type="ECO:0000256" key="1">
    <source>
        <dbReference type="SAM" id="MobiDB-lite"/>
    </source>
</evidence>
<feature type="compositionally biased region" description="Polar residues" evidence="1">
    <location>
        <begin position="397"/>
        <end position="415"/>
    </location>
</feature>
<dbReference type="PANTHER" id="PTHR33246:SF51">
    <property type="entry name" value="MYB_SANT-LIKE DOMAIN-CONTAINING PROTEIN"/>
    <property type="match status" value="1"/>
</dbReference>
<evidence type="ECO:0000313" key="2">
    <source>
        <dbReference type="EMBL" id="KAA1115063.1"/>
    </source>
</evidence>
<dbReference type="OrthoDB" id="2507256at2759"/>
<feature type="compositionally biased region" description="Basic and acidic residues" evidence="1">
    <location>
        <begin position="519"/>
        <end position="569"/>
    </location>
</feature>
<gene>
    <name evidence="2" type="ORF">PGT21_030706</name>
</gene>
<sequence>MPPHFPLLVDLLPVARREIFLKLTPPDSPPIISSHYPFVVLPPTMHQPNLTSHPSLISNHGAKYRYGEYFDQSSMSMDQSSSMSMDQSDNSLQLTLSNVNLGRSSNPDQANRQANESTELDELPPPPAPKRRRRTQEEMDVFRAEQEQARLRRKQEREMAKLMKNQEKEAQKQAREAEKQAKEAGKRKEADKRRKTRSGSRSTRSSGSEDADDRGKQFVHSNFENICSYLENTQHYTNLYGDGSKTGVGTTKMTKTQAFDVFAVWMNNTNPDLLLNGRRLQLRIDQYKKKYLEAKRFEENTGAGIESSEGPQTLAEALEKICPCFDCIDAILRDKANVVAMLEFDHSQPVLELPPIDEESDGSQEGDLPTGQRLETVTSSIDQVEETAGSLGRDPTQESSTNKFTDSLPNSTPLSRSIHLGTATRNCSSQSAQGDPQLVDKGSTQPTTPTPSVPGGGGRQSARGRQTPLGRCSQLASILASSPSNPPQQAPKVLLATAFSSLADSRFAIIERQLQVEEQRMQREDARDQKKEAREDSREAREVDRWNRQLDWEQERYNREEKRAEEKETQQVALWNEKKKSSWSLSTRGGLSPRLRHTLG</sequence>
<feature type="compositionally biased region" description="Low complexity" evidence="1">
    <location>
        <begin position="199"/>
        <end position="208"/>
    </location>
</feature>
<keyword evidence="3" id="KW-1185">Reference proteome</keyword>
<dbReference type="EMBL" id="VSWC01000014">
    <property type="protein sequence ID" value="KAA1115063.1"/>
    <property type="molecule type" value="Genomic_DNA"/>
</dbReference>
<dbReference type="PANTHER" id="PTHR33246">
    <property type="entry name" value="CCHC-TYPE DOMAIN-CONTAINING PROTEIN"/>
    <property type="match status" value="1"/>
</dbReference>
<feature type="region of interest" description="Disordered" evidence="1">
    <location>
        <begin position="164"/>
        <end position="216"/>
    </location>
</feature>
<feature type="compositionally biased region" description="Polar residues" evidence="1">
    <location>
        <begin position="423"/>
        <end position="434"/>
    </location>
</feature>
<feature type="region of interest" description="Disordered" evidence="1">
    <location>
        <begin position="519"/>
        <end position="600"/>
    </location>
</feature>
<proteinExistence type="predicted"/>
<comment type="caution">
    <text evidence="2">The sequence shown here is derived from an EMBL/GenBank/DDBJ whole genome shotgun (WGS) entry which is preliminary data.</text>
</comment>
<accession>A0A5B0QQA6</accession>
<feature type="region of interest" description="Disordered" evidence="1">
    <location>
        <begin position="351"/>
        <end position="471"/>
    </location>
</feature>
<feature type="region of interest" description="Disordered" evidence="1">
    <location>
        <begin position="99"/>
        <end position="152"/>
    </location>
</feature>
<feature type="compositionally biased region" description="Basic and acidic residues" evidence="1">
    <location>
        <begin position="164"/>
        <end position="192"/>
    </location>
</feature>
<feature type="compositionally biased region" description="Polar residues" evidence="1">
    <location>
        <begin position="99"/>
        <end position="117"/>
    </location>
</feature>
<evidence type="ECO:0000313" key="3">
    <source>
        <dbReference type="Proteomes" id="UP000324748"/>
    </source>
</evidence>
<feature type="compositionally biased region" description="Acidic residues" evidence="1">
    <location>
        <begin position="355"/>
        <end position="364"/>
    </location>
</feature>
<name>A0A5B0QQA6_PUCGR</name>
<dbReference type="Proteomes" id="UP000324748">
    <property type="component" value="Unassembled WGS sequence"/>
</dbReference>
<organism evidence="2 3">
    <name type="scientific">Puccinia graminis f. sp. tritici</name>
    <dbReference type="NCBI Taxonomy" id="56615"/>
    <lineage>
        <taxon>Eukaryota</taxon>
        <taxon>Fungi</taxon>
        <taxon>Dikarya</taxon>
        <taxon>Basidiomycota</taxon>
        <taxon>Pucciniomycotina</taxon>
        <taxon>Pucciniomycetes</taxon>
        <taxon>Pucciniales</taxon>
        <taxon>Pucciniaceae</taxon>
        <taxon>Puccinia</taxon>
    </lineage>
</organism>
<feature type="compositionally biased region" description="Basic and acidic residues" evidence="1">
    <location>
        <begin position="135"/>
        <end position="152"/>
    </location>
</feature>
<reference evidence="2 3" key="1">
    <citation type="submission" date="2019-05" db="EMBL/GenBank/DDBJ databases">
        <title>Emergence of the Ug99 lineage of the wheat stem rust pathogen through somatic hybridization.</title>
        <authorList>
            <person name="Li F."/>
            <person name="Upadhyaya N.M."/>
            <person name="Sperschneider J."/>
            <person name="Matny O."/>
            <person name="Nguyen-Phuc H."/>
            <person name="Mago R."/>
            <person name="Raley C."/>
            <person name="Miller M.E."/>
            <person name="Silverstein K.A.T."/>
            <person name="Henningsen E."/>
            <person name="Hirsch C.D."/>
            <person name="Visser B."/>
            <person name="Pretorius Z.A."/>
            <person name="Steffenson B.J."/>
            <person name="Schwessinger B."/>
            <person name="Dodds P.N."/>
            <person name="Figueroa M."/>
        </authorList>
    </citation>
    <scope>NUCLEOTIDE SEQUENCE [LARGE SCALE GENOMIC DNA]</scope>
    <source>
        <strain evidence="2">21-0</strain>
    </source>
</reference>